<dbReference type="InterPro" id="IPR042241">
    <property type="entry name" value="GCP_C_sf"/>
</dbReference>
<evidence type="ECO:0000259" key="7">
    <source>
        <dbReference type="Pfam" id="PF04130"/>
    </source>
</evidence>
<dbReference type="Gene3D" id="1.20.120.1900">
    <property type="entry name" value="Gamma-tubulin complex, C-terminal domain"/>
    <property type="match status" value="1"/>
</dbReference>
<sequence>MIAELLAMLAGHPSSLFASSSTPSPTFKIRDDLNFLHPSEIEILNHLATYYTRYNRIKSFAEVQIEAARQRAVRAALRANSLASHSSTSAKDAQAELEQQPTLHLVPLCSTLLLILADYHALVLHTERLVLDNDVELVARTGFVSLANLRARFEPWDAPLTALDDLVTLLLRGPSTGRDVAFATEPESAGARQEGQRDGVAATFPAAWTGGLLIDLLSLKASTGVERVAAHMTRLRSAVEDSWMQHLAAWVCRGEIHRPGGIADPHASKRSLVSRDQLVHWIDATDADAHNDHLAAVAASGDGLADWAASSGNTWAFRPDALPASISDTTADSILYVGRALYTIRYASASSAQLEHTPSRHTRLSGPPDTVIQLHESALAQPGVRPSRPSDLDRAIHSLRNDVSEWIFRHILTTSVVHSSLQCLGDYFLHRNGPYMLSLLDEVETMRKNKLYRARSAAASVIRSSDLELSLRRATVGTWAEDDPSLQRLRFVLPKGGYRPSLAGARTAKVRGTAAINTNADTAGSGAAITSLQTTRFDDFLIGVPAQLHYTAVFPLDLFLSASDLAAYSRIFSYLIAIKKVHARVLDCWIALSKNQRGRRKFTGTGEGGVDAREEKQRARLLRCSWGLVRKMKWFLDTLLGHFQTDIIDAQFGALTERLGGASAGVHEPLRGGGAGGRTRKDSEHQPQQQSQHRASSPVGSVVAHSEAYGDEGRPRVISGSLSRATTVVGGAGSGRTNRRLAFPVSGPASSTFAPAAGVRAGRRFVSTSTRPDSVLDGADTIRNDGTEALAAEDVETDAVLDFASLRASHSAFLAFVQDGLLLSSPLASSMVRSVLDICDRFAGTVERWGGDVLPPLLTTSSVNADHSSAIDERQTLVDSTAAEIERELSSFFKLLSTSTSSTGSYQANASATGGGGAAADESGLGSLSMSVVQLHMSRGEGKGELLTGATSARKHLEQLLLRLDYSGYFAEQAQRQRVGLEARLDSALRQ</sequence>
<dbReference type="GO" id="GO:0005816">
    <property type="term" value="C:spindle pole body"/>
    <property type="evidence" value="ECO:0007669"/>
    <property type="project" value="UniProtKB-ARBA"/>
</dbReference>
<keyword evidence="4 5" id="KW-0206">Cytoskeleton</keyword>
<accession>A0A4U7KMM6</accession>
<feature type="region of interest" description="Disordered" evidence="6">
    <location>
        <begin position="663"/>
        <end position="704"/>
    </location>
</feature>
<evidence type="ECO:0000256" key="2">
    <source>
        <dbReference type="ARBA" id="ARBA00022490"/>
    </source>
</evidence>
<dbReference type="PANTHER" id="PTHR19302">
    <property type="entry name" value="GAMMA TUBULIN COMPLEX PROTEIN"/>
    <property type="match status" value="1"/>
</dbReference>
<dbReference type="Proteomes" id="UP000306050">
    <property type="component" value="Chromosome SGRAM_6"/>
</dbReference>
<evidence type="ECO:0000259" key="8">
    <source>
        <dbReference type="Pfam" id="PF17681"/>
    </source>
</evidence>
<dbReference type="GO" id="GO:0000278">
    <property type="term" value="P:mitotic cell cycle"/>
    <property type="evidence" value="ECO:0007669"/>
    <property type="project" value="TreeGrafter"/>
</dbReference>
<comment type="subcellular location">
    <subcellularLocation>
        <location evidence="5">Cytoplasm</location>
        <location evidence="5">Cytoskeleton</location>
        <location evidence="5">Microtubule organizing center</location>
    </subcellularLocation>
</comment>
<evidence type="ECO:0000256" key="3">
    <source>
        <dbReference type="ARBA" id="ARBA00022701"/>
    </source>
</evidence>
<dbReference type="GO" id="GO:0007020">
    <property type="term" value="P:microtubule nucleation"/>
    <property type="evidence" value="ECO:0007669"/>
    <property type="project" value="InterPro"/>
</dbReference>
<dbReference type="OrthoDB" id="1608002at2759"/>
<dbReference type="GO" id="GO:0031122">
    <property type="term" value="P:cytoplasmic microtubule organization"/>
    <property type="evidence" value="ECO:0007669"/>
    <property type="project" value="TreeGrafter"/>
</dbReference>
<dbReference type="Pfam" id="PF04130">
    <property type="entry name" value="GCP_C_terminal"/>
    <property type="match status" value="2"/>
</dbReference>
<dbReference type="InterPro" id="IPR040457">
    <property type="entry name" value="GCP_C"/>
</dbReference>
<dbReference type="InterPro" id="IPR007259">
    <property type="entry name" value="GCP"/>
</dbReference>
<feature type="domain" description="Gamma tubulin complex component C-terminal" evidence="7">
    <location>
        <begin position="797"/>
        <end position="970"/>
    </location>
</feature>
<evidence type="ECO:0000313" key="10">
    <source>
        <dbReference type="Proteomes" id="UP000306050"/>
    </source>
</evidence>
<keyword evidence="2 5" id="KW-0963">Cytoplasm</keyword>
<feature type="domain" description="Gamma tubulin complex component protein N-terminal" evidence="8">
    <location>
        <begin position="2"/>
        <end position="408"/>
    </location>
</feature>
<keyword evidence="3 5" id="KW-0493">Microtubule</keyword>
<dbReference type="Pfam" id="PF17681">
    <property type="entry name" value="GCP_N_terminal"/>
    <property type="match status" value="1"/>
</dbReference>
<evidence type="ECO:0000256" key="6">
    <source>
        <dbReference type="SAM" id="MobiDB-lite"/>
    </source>
</evidence>
<dbReference type="PANTHER" id="PTHR19302:SF68">
    <property type="entry name" value="SPINDLE POLE BODY COMPONENT"/>
    <property type="match status" value="1"/>
</dbReference>
<comment type="caution">
    <text evidence="9">The sequence shown here is derived from an EMBL/GenBank/DDBJ whole genome shotgun (WGS) entry which is preliminary data.</text>
</comment>
<dbReference type="InterPro" id="IPR041470">
    <property type="entry name" value="GCP_N"/>
</dbReference>
<gene>
    <name evidence="9" type="ORF">EX895_005174</name>
</gene>
<evidence type="ECO:0000313" key="9">
    <source>
        <dbReference type="EMBL" id="TKY85635.1"/>
    </source>
</evidence>
<feature type="domain" description="Gamma tubulin complex component C-terminal" evidence="7">
    <location>
        <begin position="420"/>
        <end position="661"/>
    </location>
</feature>
<dbReference type="GO" id="GO:0000930">
    <property type="term" value="C:gamma-tubulin complex"/>
    <property type="evidence" value="ECO:0007669"/>
    <property type="project" value="UniProtKB-ARBA"/>
</dbReference>
<name>A0A4U7KMM6_9BASI</name>
<dbReference type="GeneID" id="40728069"/>
<proteinExistence type="inferred from homology"/>
<protein>
    <recommendedName>
        <fullName evidence="5">Spindle pole body component</fullName>
    </recommendedName>
</protein>
<dbReference type="EMBL" id="SRRM01000019">
    <property type="protein sequence ID" value="TKY85635.1"/>
    <property type="molecule type" value="Genomic_DNA"/>
</dbReference>
<dbReference type="GO" id="GO:0051321">
    <property type="term" value="P:meiotic cell cycle"/>
    <property type="evidence" value="ECO:0007669"/>
    <property type="project" value="TreeGrafter"/>
</dbReference>
<comment type="similarity">
    <text evidence="1 5">Belongs to the TUBGCP family.</text>
</comment>
<dbReference type="GO" id="GO:0005874">
    <property type="term" value="C:microtubule"/>
    <property type="evidence" value="ECO:0007669"/>
    <property type="project" value="UniProtKB-KW"/>
</dbReference>
<dbReference type="KEGG" id="sgra:EX895_005174"/>
<dbReference type="GO" id="GO:0043015">
    <property type="term" value="F:gamma-tubulin binding"/>
    <property type="evidence" value="ECO:0007669"/>
    <property type="project" value="InterPro"/>
</dbReference>
<dbReference type="GO" id="GO:0051011">
    <property type="term" value="F:microtubule minus-end binding"/>
    <property type="evidence" value="ECO:0007669"/>
    <property type="project" value="TreeGrafter"/>
</dbReference>
<feature type="compositionally biased region" description="Polar residues" evidence="6">
    <location>
        <begin position="686"/>
        <end position="699"/>
    </location>
</feature>
<organism evidence="9 10">
    <name type="scientific">Sporisorium graminicola</name>
    <dbReference type="NCBI Taxonomy" id="280036"/>
    <lineage>
        <taxon>Eukaryota</taxon>
        <taxon>Fungi</taxon>
        <taxon>Dikarya</taxon>
        <taxon>Basidiomycota</taxon>
        <taxon>Ustilaginomycotina</taxon>
        <taxon>Ustilaginomycetes</taxon>
        <taxon>Ustilaginales</taxon>
        <taxon>Ustilaginaceae</taxon>
        <taxon>Sporisorium</taxon>
    </lineage>
</organism>
<dbReference type="GO" id="GO:0051225">
    <property type="term" value="P:spindle assembly"/>
    <property type="evidence" value="ECO:0007669"/>
    <property type="project" value="TreeGrafter"/>
</dbReference>
<dbReference type="AlphaFoldDB" id="A0A4U7KMM6"/>
<reference evidence="9 10" key="1">
    <citation type="submission" date="2019-05" db="EMBL/GenBank/DDBJ databases">
        <title>Sporisorium graminicola CBS 10092 draft sequencing and annotation.</title>
        <authorList>
            <person name="Solano-Gonzalez S."/>
            <person name="Caddick M.X."/>
            <person name="Darby A."/>
        </authorList>
    </citation>
    <scope>NUCLEOTIDE SEQUENCE [LARGE SCALE GENOMIC DNA]</scope>
    <source>
        <strain evidence="9 10">CBS 10092</strain>
    </source>
</reference>
<dbReference type="GO" id="GO:0000922">
    <property type="term" value="C:spindle pole"/>
    <property type="evidence" value="ECO:0007669"/>
    <property type="project" value="InterPro"/>
</dbReference>
<evidence type="ECO:0000256" key="5">
    <source>
        <dbReference type="RuleBase" id="RU363050"/>
    </source>
</evidence>
<evidence type="ECO:0000256" key="1">
    <source>
        <dbReference type="ARBA" id="ARBA00010337"/>
    </source>
</evidence>
<dbReference type="RefSeq" id="XP_029737620.1">
    <property type="nucleotide sequence ID" value="XM_029885768.1"/>
</dbReference>
<keyword evidence="10" id="KW-1185">Reference proteome</keyword>
<evidence type="ECO:0000256" key="4">
    <source>
        <dbReference type="ARBA" id="ARBA00023212"/>
    </source>
</evidence>